<dbReference type="PANTHER" id="PTHR23030">
    <property type="entry name" value="PCD6 INTERACTING PROTEIN-RELATED"/>
    <property type="match status" value="1"/>
</dbReference>
<dbReference type="Gene3D" id="1.20.140.50">
    <property type="entry name" value="alix/aip1 like domains"/>
    <property type="match status" value="1"/>
</dbReference>
<keyword evidence="4" id="KW-1185">Reference proteome</keyword>
<feature type="domain" description="BRO1" evidence="2">
    <location>
        <begin position="1"/>
        <end position="314"/>
    </location>
</feature>
<name>A0A167D6K9_9ASCO</name>
<dbReference type="KEGG" id="slb:AWJ20_800"/>
<organism evidence="3 4">
    <name type="scientific">Sugiyamaella lignohabitans</name>
    <dbReference type="NCBI Taxonomy" id="796027"/>
    <lineage>
        <taxon>Eukaryota</taxon>
        <taxon>Fungi</taxon>
        <taxon>Dikarya</taxon>
        <taxon>Ascomycota</taxon>
        <taxon>Saccharomycotina</taxon>
        <taxon>Dipodascomycetes</taxon>
        <taxon>Dipodascales</taxon>
        <taxon>Trichomonascaceae</taxon>
        <taxon>Sugiyamaella</taxon>
    </lineage>
</organism>
<protein>
    <submittedName>
        <fullName evidence="3">Rim20p</fullName>
    </submittedName>
</protein>
<dbReference type="InterPro" id="IPR004328">
    <property type="entry name" value="BRO1_dom"/>
</dbReference>
<dbReference type="Pfam" id="PF13949">
    <property type="entry name" value="ALIX_LYPXL_bnd"/>
    <property type="match status" value="1"/>
</dbReference>
<evidence type="ECO:0000256" key="1">
    <source>
        <dbReference type="ARBA" id="ARBA00038154"/>
    </source>
</evidence>
<dbReference type="PANTHER" id="PTHR23030:SF39">
    <property type="entry name" value="PROGRAMMED CELL DEATH 6-INTERACTING PROTEIN"/>
    <property type="match status" value="1"/>
</dbReference>
<reference evidence="3 4" key="1">
    <citation type="submission" date="2016-02" db="EMBL/GenBank/DDBJ databases">
        <title>Complete genome sequence and transcriptome regulation of the pentose utilising yeast Sugiyamaella lignohabitans.</title>
        <authorList>
            <person name="Bellasio M."/>
            <person name="Peymann A."/>
            <person name="Valli M."/>
            <person name="Sipitzky M."/>
            <person name="Graf A."/>
            <person name="Sauer M."/>
            <person name="Marx H."/>
            <person name="Mattanovich D."/>
        </authorList>
    </citation>
    <scope>NUCLEOTIDE SEQUENCE [LARGE SCALE GENOMIC DNA]</scope>
    <source>
        <strain evidence="3 4">CBS 10342</strain>
    </source>
</reference>
<dbReference type="EMBL" id="CP014501">
    <property type="protein sequence ID" value="ANB12544.1"/>
    <property type="molecule type" value="Genomic_DNA"/>
</dbReference>
<dbReference type="RefSeq" id="XP_018735021.1">
    <property type="nucleotide sequence ID" value="XM_018882766.1"/>
</dbReference>
<gene>
    <name evidence="3" type="primary">RIM20</name>
    <name evidence="3" type="ORF">AWJ20_800</name>
</gene>
<proteinExistence type="inferred from homology"/>
<dbReference type="Pfam" id="PF03097">
    <property type="entry name" value="BRO1"/>
    <property type="match status" value="1"/>
</dbReference>
<dbReference type="OrthoDB" id="64867at2759"/>
<sequence>MTKFPSDIRLDFVWYSTLGYATNAANSYRSLQFERINVLYNIGAVYSRLGCKVPKTSHQDGLKHAYQYFQFAAGAFKYLINDVLPQFENAPPLALDNNTLESLLYLNLAQAQECFWLKAVNDGLKNIIIAKLASEVSELYAASLSYSNRSSILRTEWVEHIAFKKDHFNAAAQYRASMDCLDRGKYGEEVARLRVAVNSSASALKRKRYISPSVLADLQGLHTKAKSDLVRAEKDNDLIYLQDVVNDRDLPSIGRSSVSKPILPPGLADLPDPVPFASLLPHILYQTARAFQEKIEAYVQRHIVTEVESLNSKLHAEFQRLNLPGALDAVEKPLGVPQTLISYAEEIRSNGGLPRLEEAFQDIARISGECQRLIKEATDTLTVEESEDNTLRAEFGTKRWSRPTSKEAAPHIWKQLDAFKENLDIAAKIDEESTSKLTAVGSLLTVLSRGQPALEQFLPHATVVKLSPILEQAMGDLRAAISKCRGTELDRSQYLKVLQAEVNKVDLRKLYQKTLII</sequence>
<evidence type="ECO:0000259" key="2">
    <source>
        <dbReference type="PROSITE" id="PS51180"/>
    </source>
</evidence>
<dbReference type="SMART" id="SM01041">
    <property type="entry name" value="BRO1"/>
    <property type="match status" value="1"/>
</dbReference>
<dbReference type="AlphaFoldDB" id="A0A167D6K9"/>
<comment type="similarity">
    <text evidence="1">Belongs to the palA/RIM20 family.</text>
</comment>
<accession>A0A167D6K9</accession>
<dbReference type="InterPro" id="IPR025304">
    <property type="entry name" value="ALIX_V_dom"/>
</dbReference>
<dbReference type="GeneID" id="30037873"/>
<dbReference type="GO" id="GO:0005768">
    <property type="term" value="C:endosome"/>
    <property type="evidence" value="ECO:0007669"/>
    <property type="project" value="TreeGrafter"/>
</dbReference>
<dbReference type="Proteomes" id="UP000189580">
    <property type="component" value="Chromosome a"/>
</dbReference>
<dbReference type="PROSITE" id="PS51180">
    <property type="entry name" value="BRO1"/>
    <property type="match status" value="1"/>
</dbReference>
<evidence type="ECO:0000313" key="4">
    <source>
        <dbReference type="Proteomes" id="UP000189580"/>
    </source>
</evidence>
<evidence type="ECO:0000313" key="3">
    <source>
        <dbReference type="EMBL" id="ANB12544.1"/>
    </source>
</evidence>
<dbReference type="Gene3D" id="1.25.40.280">
    <property type="entry name" value="alix/aip1 like domains"/>
    <property type="match status" value="1"/>
</dbReference>
<dbReference type="InterPro" id="IPR038499">
    <property type="entry name" value="BRO1_sf"/>
</dbReference>